<dbReference type="AlphaFoldDB" id="A0A941E6X3"/>
<keyword evidence="2" id="KW-1185">Reference proteome</keyword>
<reference evidence="1" key="1">
    <citation type="submission" date="2021-04" db="EMBL/GenBank/DDBJ databases">
        <title>novel species isolated from subtropical streams in China.</title>
        <authorList>
            <person name="Lu H."/>
        </authorList>
    </citation>
    <scope>NUCLEOTIDE SEQUENCE</scope>
    <source>
        <strain evidence="1">FT137W</strain>
    </source>
</reference>
<evidence type="ECO:0000313" key="2">
    <source>
        <dbReference type="Proteomes" id="UP000678545"/>
    </source>
</evidence>
<sequence>MTNRVDELLKISNEISSGRVPDFQHNETFTAGAFDLLLIKVKGVEAFELLNQLCLRYETLKSDDNNLKGYYYLVSEVARQTGTTEMPENMLKIIKNNVELSTDLRKWYRYVG</sequence>
<organism evidence="1 2">
    <name type="scientific">Undibacterium fentianense</name>
    <dbReference type="NCBI Taxonomy" id="2828728"/>
    <lineage>
        <taxon>Bacteria</taxon>
        <taxon>Pseudomonadati</taxon>
        <taxon>Pseudomonadota</taxon>
        <taxon>Betaproteobacteria</taxon>
        <taxon>Burkholderiales</taxon>
        <taxon>Oxalobacteraceae</taxon>
        <taxon>Undibacterium</taxon>
    </lineage>
</organism>
<dbReference type="Proteomes" id="UP000678545">
    <property type="component" value="Unassembled WGS sequence"/>
</dbReference>
<dbReference type="EMBL" id="JAGSPJ010000002">
    <property type="protein sequence ID" value="MBR7799838.1"/>
    <property type="molecule type" value="Genomic_DNA"/>
</dbReference>
<evidence type="ECO:0000313" key="1">
    <source>
        <dbReference type="EMBL" id="MBR7799838.1"/>
    </source>
</evidence>
<proteinExistence type="predicted"/>
<name>A0A941E6X3_9BURK</name>
<accession>A0A941E6X3</accession>
<gene>
    <name evidence="1" type="ORF">KDM90_07505</name>
</gene>
<protein>
    <submittedName>
        <fullName evidence="1">Uncharacterized protein</fullName>
    </submittedName>
</protein>
<comment type="caution">
    <text evidence="1">The sequence shown here is derived from an EMBL/GenBank/DDBJ whole genome shotgun (WGS) entry which is preliminary data.</text>
</comment>
<dbReference type="RefSeq" id="WP_212674952.1">
    <property type="nucleotide sequence ID" value="NZ_JAGSPJ010000002.1"/>
</dbReference>